<dbReference type="Gene3D" id="3.90.1140.10">
    <property type="entry name" value="Cyclic phosphodiesterase"/>
    <property type="match status" value="1"/>
</dbReference>
<keyword evidence="3" id="KW-1185">Reference proteome</keyword>
<reference evidence="2" key="1">
    <citation type="journal article" date="2023" name="G3 (Bethesda)">
        <title>A reference genome for the long-term kleptoplast-retaining sea slug Elysia crispata morphotype clarki.</title>
        <authorList>
            <person name="Eastman K.E."/>
            <person name="Pendleton A.L."/>
            <person name="Shaikh M.A."/>
            <person name="Suttiyut T."/>
            <person name="Ogas R."/>
            <person name="Tomko P."/>
            <person name="Gavelis G."/>
            <person name="Widhalm J.R."/>
            <person name="Wisecaver J.H."/>
        </authorList>
    </citation>
    <scope>NUCLEOTIDE SEQUENCE</scope>
    <source>
        <strain evidence="2">ECLA1</strain>
    </source>
</reference>
<evidence type="ECO:0000259" key="1">
    <source>
        <dbReference type="Pfam" id="PF08975"/>
    </source>
</evidence>
<dbReference type="SUPFAM" id="SSF55144">
    <property type="entry name" value="LigT-like"/>
    <property type="match status" value="1"/>
</dbReference>
<evidence type="ECO:0000313" key="2">
    <source>
        <dbReference type="EMBL" id="KAK3764321.1"/>
    </source>
</evidence>
<dbReference type="InterPro" id="IPR009097">
    <property type="entry name" value="Cyclic_Pdiesterase"/>
</dbReference>
<evidence type="ECO:0000313" key="3">
    <source>
        <dbReference type="Proteomes" id="UP001283361"/>
    </source>
</evidence>
<dbReference type="InterPro" id="IPR015069">
    <property type="entry name" value="2H-PEstase_DUF1868"/>
</dbReference>
<name>A0AAE0Z954_9GAST</name>
<organism evidence="2 3">
    <name type="scientific">Elysia crispata</name>
    <name type="common">lettuce slug</name>
    <dbReference type="NCBI Taxonomy" id="231223"/>
    <lineage>
        <taxon>Eukaryota</taxon>
        <taxon>Metazoa</taxon>
        <taxon>Spiralia</taxon>
        <taxon>Lophotrochozoa</taxon>
        <taxon>Mollusca</taxon>
        <taxon>Gastropoda</taxon>
        <taxon>Heterobranchia</taxon>
        <taxon>Euthyneura</taxon>
        <taxon>Panpulmonata</taxon>
        <taxon>Sacoglossa</taxon>
        <taxon>Placobranchoidea</taxon>
        <taxon>Plakobranchidae</taxon>
        <taxon>Elysia</taxon>
    </lineage>
</organism>
<dbReference type="AlphaFoldDB" id="A0AAE0Z954"/>
<comment type="caution">
    <text evidence="2">The sequence shown here is derived from an EMBL/GenBank/DDBJ whole genome shotgun (WGS) entry which is preliminary data.</text>
</comment>
<proteinExistence type="predicted"/>
<dbReference type="Proteomes" id="UP001283361">
    <property type="component" value="Unassembled WGS sequence"/>
</dbReference>
<protein>
    <recommendedName>
        <fullName evidence="1">DUF1868 domain-containing protein</fullName>
    </recommendedName>
</protein>
<accession>A0AAE0Z954</accession>
<sequence>MSDKIDLKGNYLPFYGYTVICMVSDRKGAPTHWEEYLQKAPTLRAHMAPLPSSSYHATIYDIFTQRKVPARYTSKSGLVPSSHWSSAYNMLQQDMSLAEDVCEKVKGNIQFLKKQFIIGCHPGNSIMIEGTLSNSEEVSIIEGELKNIFGDIGKSVIVHHITLGYIFKEVGDDDLKRIKEELKNLWDKVHDEIFLDTPSVHYFETMTEFLPFKDVPK</sequence>
<dbReference type="EMBL" id="JAWDGP010004450">
    <property type="protein sequence ID" value="KAK3764321.1"/>
    <property type="molecule type" value="Genomic_DNA"/>
</dbReference>
<gene>
    <name evidence="2" type="ORF">RRG08_008803</name>
</gene>
<dbReference type="Pfam" id="PF08975">
    <property type="entry name" value="2H-phosphodiest"/>
    <property type="match status" value="1"/>
</dbReference>
<feature type="domain" description="DUF1868" evidence="1">
    <location>
        <begin position="6"/>
        <end position="67"/>
    </location>
</feature>